<dbReference type="AlphaFoldDB" id="A0A3N0ESG8"/>
<name>A0A3N0ESG8_SINP1</name>
<dbReference type="InterPro" id="IPR029057">
    <property type="entry name" value="PRTase-like"/>
</dbReference>
<dbReference type="Proteomes" id="UP000267469">
    <property type="component" value="Unassembled WGS sequence"/>
</dbReference>
<dbReference type="CDD" id="cd06223">
    <property type="entry name" value="PRTases_typeI"/>
    <property type="match status" value="1"/>
</dbReference>
<keyword evidence="2" id="KW-0808">Transferase</keyword>
<dbReference type="Gene3D" id="3.30.1310.20">
    <property type="entry name" value="PRTase-like"/>
    <property type="match status" value="1"/>
</dbReference>
<accession>A0A3N0ESG8</accession>
<feature type="domain" description="Phosphoribosyltransferase" evidence="1">
    <location>
        <begin position="10"/>
        <end position="168"/>
    </location>
</feature>
<gene>
    <name evidence="2" type="ORF">ED312_05970</name>
</gene>
<dbReference type="OrthoDB" id="9810066at2"/>
<proteinExistence type="predicted"/>
<reference evidence="2 3" key="1">
    <citation type="submission" date="2018-10" db="EMBL/GenBank/DDBJ databases">
        <title>Sinomicrobium pectinilyticum sp. nov., a pectinase-producing bacterium isolated from alkaline and saline soil, and emended description of the genus Sinomicrobium.</title>
        <authorList>
            <person name="Cheng B."/>
            <person name="Li C."/>
            <person name="Lai Q."/>
            <person name="Du M."/>
            <person name="Shao Z."/>
            <person name="Xu P."/>
            <person name="Yang C."/>
        </authorList>
    </citation>
    <scope>NUCLEOTIDE SEQUENCE [LARGE SCALE GENOMIC DNA]</scope>
    <source>
        <strain evidence="2 3">5DNS001</strain>
    </source>
</reference>
<keyword evidence="2" id="KW-0328">Glycosyltransferase</keyword>
<dbReference type="Pfam" id="PF00156">
    <property type="entry name" value="Pribosyltran"/>
    <property type="match status" value="1"/>
</dbReference>
<keyword evidence="3" id="KW-1185">Reference proteome</keyword>
<dbReference type="GO" id="GO:0016757">
    <property type="term" value="F:glycosyltransferase activity"/>
    <property type="evidence" value="ECO:0007669"/>
    <property type="project" value="UniProtKB-KW"/>
</dbReference>
<dbReference type="SUPFAM" id="SSF53271">
    <property type="entry name" value="PRTase-like"/>
    <property type="match status" value="1"/>
</dbReference>
<evidence type="ECO:0000313" key="2">
    <source>
        <dbReference type="EMBL" id="RNL90717.1"/>
    </source>
</evidence>
<evidence type="ECO:0000313" key="3">
    <source>
        <dbReference type="Proteomes" id="UP000267469"/>
    </source>
</evidence>
<dbReference type="InterPro" id="IPR000836">
    <property type="entry name" value="PRTase_dom"/>
</dbReference>
<dbReference type="Gene3D" id="3.40.50.2020">
    <property type="match status" value="1"/>
</dbReference>
<dbReference type="EMBL" id="RJTM01000029">
    <property type="protein sequence ID" value="RNL90717.1"/>
    <property type="molecule type" value="Genomic_DNA"/>
</dbReference>
<organism evidence="2 3">
    <name type="scientific">Sinomicrobium pectinilyticum</name>
    <dbReference type="NCBI Taxonomy" id="1084421"/>
    <lineage>
        <taxon>Bacteria</taxon>
        <taxon>Pseudomonadati</taxon>
        <taxon>Bacteroidota</taxon>
        <taxon>Flavobacteriia</taxon>
        <taxon>Flavobacteriales</taxon>
        <taxon>Flavobacteriaceae</taxon>
        <taxon>Sinomicrobium</taxon>
    </lineage>
</organism>
<dbReference type="RefSeq" id="WP_123215094.1">
    <property type="nucleotide sequence ID" value="NZ_RJTM01000029.1"/>
</dbReference>
<sequence length="206" mass="22858">MVFKNRNDAAHKLVPLLKKYGKEESVVMAIPRGGVPVASPIAKTYNLPLDLLMAKKIGHPAHPEFAIGAVTPEDHIIDEHYMPQSYIDSQVKSIRQSLRERYKTFTGGHPPSSVENKTVIIVDDGAATGNTIISAIKMLRRKKPKKIVVALPVAPRETAEKIRQQADDFICLFTPASFLGVGLHYTDFTQVSDEEVKLLLANTNRF</sequence>
<protein>
    <submittedName>
        <fullName evidence="2">Phosphoribosyltransferase</fullName>
    </submittedName>
</protein>
<comment type="caution">
    <text evidence="2">The sequence shown here is derived from an EMBL/GenBank/DDBJ whole genome shotgun (WGS) entry which is preliminary data.</text>
</comment>
<evidence type="ECO:0000259" key="1">
    <source>
        <dbReference type="Pfam" id="PF00156"/>
    </source>
</evidence>